<keyword evidence="5 10" id="KW-0418">Kinase</keyword>
<protein>
    <recommendedName>
        <fullName evidence="1">non-specific serine/threonine protein kinase</fullName>
        <ecNumber evidence="1">2.7.11.1</ecNumber>
    </recommendedName>
</protein>
<dbReference type="GO" id="GO:0004674">
    <property type="term" value="F:protein serine/threonine kinase activity"/>
    <property type="evidence" value="ECO:0007669"/>
    <property type="project" value="UniProtKB-EC"/>
</dbReference>
<dbReference type="PROSITE" id="PS00107">
    <property type="entry name" value="PROTEIN_KINASE_ATP"/>
    <property type="match status" value="1"/>
</dbReference>
<dbReference type="InterPro" id="IPR000719">
    <property type="entry name" value="Prot_kinase_dom"/>
</dbReference>
<dbReference type="EC" id="2.7.11.1" evidence="1"/>
<evidence type="ECO:0000256" key="1">
    <source>
        <dbReference type="ARBA" id="ARBA00012513"/>
    </source>
</evidence>
<keyword evidence="6 7" id="KW-0067">ATP-binding</keyword>
<proteinExistence type="predicted"/>
<dbReference type="InterPro" id="IPR011009">
    <property type="entry name" value="Kinase-like_dom_sf"/>
</dbReference>
<dbReference type="Pfam" id="PF00069">
    <property type="entry name" value="Pkinase"/>
    <property type="match status" value="1"/>
</dbReference>
<keyword evidence="2" id="KW-0723">Serine/threonine-protein kinase</keyword>
<evidence type="ECO:0000313" key="10">
    <source>
        <dbReference type="EMBL" id="MFD1054076.1"/>
    </source>
</evidence>
<gene>
    <name evidence="10" type="ORF">ACFQ2V_07150</name>
</gene>
<dbReference type="EMBL" id="JBHTKH010000003">
    <property type="protein sequence ID" value="MFD1054076.1"/>
    <property type="molecule type" value="Genomic_DNA"/>
</dbReference>
<evidence type="ECO:0000256" key="3">
    <source>
        <dbReference type="ARBA" id="ARBA00022679"/>
    </source>
</evidence>
<dbReference type="SUPFAM" id="SSF56112">
    <property type="entry name" value="Protein kinase-like (PK-like)"/>
    <property type="match status" value="1"/>
</dbReference>
<dbReference type="Gene3D" id="1.10.510.10">
    <property type="entry name" value="Transferase(Phosphotransferase) domain 1"/>
    <property type="match status" value="1"/>
</dbReference>
<dbReference type="PANTHER" id="PTHR43289">
    <property type="entry name" value="MITOGEN-ACTIVATED PROTEIN KINASE KINASE KINASE 20-RELATED"/>
    <property type="match status" value="1"/>
</dbReference>
<evidence type="ECO:0000256" key="6">
    <source>
        <dbReference type="ARBA" id="ARBA00022840"/>
    </source>
</evidence>
<evidence type="ECO:0000256" key="2">
    <source>
        <dbReference type="ARBA" id="ARBA00022527"/>
    </source>
</evidence>
<dbReference type="CDD" id="cd14014">
    <property type="entry name" value="STKc_PknB_like"/>
    <property type="match status" value="1"/>
</dbReference>
<accession>A0ABW3MU89</accession>
<keyword evidence="11" id="KW-1185">Reference proteome</keyword>
<sequence length="496" mass="51652">MSDSTREPTQDLSDDVPDVPGHRLDAVIGAGGSAVVWSGVDATGRPVAVKVPHRARDGADARQALVEQQVLTAVQHDHLVRLRSVVPLSDGREALVFDLVRGAVLRGMVASRGHLRPGEVVTVLTPICEAVAHVHAAGGVHTDISPSNITLTRIGRPVLLDLGAARVAGREPGAVHGTAGFVAPEVLLGDEPGEAADVYSLGAVAWFCLTGNGAPDTMTRLDLDTVVSHVGPEMAEVIAQAIDPDPQRRPAAAELARLFYDAAPVEAVEVVVGPDQASALTHRLRAEAGRDAPAEPGTAGARWRTRVLVAAVVAVPVLGVTGWALAARQAPTAGAAVTAATARPTPVPSISATPPSASDEVVRDATSPARRPEDLLQALSDRRARALVGLDESALGSVHASGSPSAASDAALVARLRESRVRWEGLRLEVAEAIHVSGDTGRAVLRARVDWTAYVVVSRDGRRSDRPADTGRRLDFALTRGSQGWRLTSITTAPAS</sequence>
<keyword evidence="3 10" id="KW-0808">Transferase</keyword>
<feature type="domain" description="Protein kinase" evidence="9">
    <location>
        <begin position="22"/>
        <end position="260"/>
    </location>
</feature>
<dbReference type="InterPro" id="IPR017441">
    <property type="entry name" value="Protein_kinase_ATP_BS"/>
</dbReference>
<evidence type="ECO:0000256" key="5">
    <source>
        <dbReference type="ARBA" id="ARBA00022777"/>
    </source>
</evidence>
<evidence type="ECO:0000259" key="9">
    <source>
        <dbReference type="PROSITE" id="PS50011"/>
    </source>
</evidence>
<feature type="region of interest" description="Disordered" evidence="8">
    <location>
        <begin position="341"/>
        <end position="372"/>
    </location>
</feature>
<dbReference type="Proteomes" id="UP001597046">
    <property type="component" value="Unassembled WGS sequence"/>
</dbReference>
<feature type="region of interest" description="Disordered" evidence="8">
    <location>
        <begin position="1"/>
        <end position="20"/>
    </location>
</feature>
<evidence type="ECO:0000313" key="11">
    <source>
        <dbReference type="Proteomes" id="UP001597046"/>
    </source>
</evidence>
<dbReference type="RefSeq" id="WP_386051968.1">
    <property type="nucleotide sequence ID" value="NZ_JBHTKH010000003.1"/>
</dbReference>
<name>A0ABW3MU89_9MICO</name>
<evidence type="ECO:0000256" key="4">
    <source>
        <dbReference type="ARBA" id="ARBA00022741"/>
    </source>
</evidence>
<dbReference type="PANTHER" id="PTHR43289:SF6">
    <property type="entry name" value="SERINE_THREONINE-PROTEIN KINASE NEKL-3"/>
    <property type="match status" value="1"/>
</dbReference>
<comment type="caution">
    <text evidence="10">The sequence shown here is derived from an EMBL/GenBank/DDBJ whole genome shotgun (WGS) entry which is preliminary data.</text>
</comment>
<feature type="binding site" evidence="7">
    <location>
        <position position="50"/>
    </location>
    <ligand>
        <name>ATP</name>
        <dbReference type="ChEBI" id="CHEBI:30616"/>
    </ligand>
</feature>
<keyword evidence="4 7" id="KW-0547">Nucleotide-binding</keyword>
<evidence type="ECO:0000256" key="7">
    <source>
        <dbReference type="PROSITE-ProRule" id="PRU10141"/>
    </source>
</evidence>
<reference evidence="11" key="1">
    <citation type="journal article" date="2019" name="Int. J. Syst. Evol. Microbiol.">
        <title>The Global Catalogue of Microorganisms (GCM) 10K type strain sequencing project: providing services to taxonomists for standard genome sequencing and annotation.</title>
        <authorList>
            <consortium name="The Broad Institute Genomics Platform"/>
            <consortium name="The Broad Institute Genome Sequencing Center for Infectious Disease"/>
            <person name="Wu L."/>
            <person name="Ma J."/>
        </authorList>
    </citation>
    <scope>NUCLEOTIDE SEQUENCE [LARGE SCALE GENOMIC DNA]</scope>
    <source>
        <strain evidence="11">CCUG 57508</strain>
    </source>
</reference>
<dbReference type="PROSITE" id="PS50011">
    <property type="entry name" value="PROTEIN_KINASE_DOM"/>
    <property type="match status" value="1"/>
</dbReference>
<organism evidence="10 11">
    <name type="scientific">Terrabacter terrigena</name>
    <dbReference type="NCBI Taxonomy" id="574718"/>
    <lineage>
        <taxon>Bacteria</taxon>
        <taxon>Bacillati</taxon>
        <taxon>Actinomycetota</taxon>
        <taxon>Actinomycetes</taxon>
        <taxon>Micrococcales</taxon>
        <taxon>Intrasporangiaceae</taxon>
        <taxon>Terrabacter</taxon>
    </lineage>
</organism>
<evidence type="ECO:0000256" key="8">
    <source>
        <dbReference type="SAM" id="MobiDB-lite"/>
    </source>
</evidence>